<reference evidence="2" key="2">
    <citation type="submission" date="2021-04" db="EMBL/GenBank/DDBJ databases">
        <authorList>
            <person name="Gilroy R."/>
        </authorList>
    </citation>
    <scope>NUCLEOTIDE SEQUENCE</scope>
    <source>
        <strain evidence="2">5032</strain>
    </source>
</reference>
<dbReference type="AlphaFoldDB" id="A0A9D2HQ21"/>
<dbReference type="Proteomes" id="UP000823821">
    <property type="component" value="Unassembled WGS sequence"/>
</dbReference>
<gene>
    <name evidence="2" type="ORF">H9784_09700</name>
</gene>
<accession>A0A9D2HQ21</accession>
<evidence type="ECO:0000313" key="2">
    <source>
        <dbReference type="EMBL" id="HJA79819.1"/>
    </source>
</evidence>
<keyword evidence="1" id="KW-0472">Membrane</keyword>
<evidence type="ECO:0000256" key="1">
    <source>
        <dbReference type="SAM" id="Phobius"/>
    </source>
</evidence>
<keyword evidence="1" id="KW-0812">Transmembrane</keyword>
<proteinExistence type="predicted"/>
<protein>
    <submittedName>
        <fullName evidence="2">Uncharacterized protein</fullName>
    </submittedName>
</protein>
<organism evidence="2 3">
    <name type="scientific">Candidatus Desulfovibrio intestinavium</name>
    <dbReference type="NCBI Taxonomy" id="2838534"/>
    <lineage>
        <taxon>Bacteria</taxon>
        <taxon>Pseudomonadati</taxon>
        <taxon>Thermodesulfobacteriota</taxon>
        <taxon>Desulfovibrionia</taxon>
        <taxon>Desulfovibrionales</taxon>
        <taxon>Desulfovibrionaceae</taxon>
        <taxon>Desulfovibrio</taxon>
    </lineage>
</organism>
<feature type="transmembrane region" description="Helical" evidence="1">
    <location>
        <begin position="33"/>
        <end position="51"/>
    </location>
</feature>
<name>A0A9D2HQ21_9BACT</name>
<sequence>MSLFSWLQNLVTPPLDDDPESDASYEWDQNARIILAIIVMVIAAIIMYWILR</sequence>
<keyword evidence="1" id="KW-1133">Transmembrane helix</keyword>
<dbReference type="EMBL" id="DWZD01000051">
    <property type="protein sequence ID" value="HJA79819.1"/>
    <property type="molecule type" value="Genomic_DNA"/>
</dbReference>
<reference evidence="2" key="1">
    <citation type="journal article" date="2021" name="PeerJ">
        <title>Extensive microbial diversity within the chicken gut microbiome revealed by metagenomics and culture.</title>
        <authorList>
            <person name="Gilroy R."/>
            <person name="Ravi A."/>
            <person name="Getino M."/>
            <person name="Pursley I."/>
            <person name="Horton D.L."/>
            <person name="Alikhan N.F."/>
            <person name="Baker D."/>
            <person name="Gharbi K."/>
            <person name="Hall N."/>
            <person name="Watson M."/>
            <person name="Adriaenssens E.M."/>
            <person name="Foster-Nyarko E."/>
            <person name="Jarju S."/>
            <person name="Secka A."/>
            <person name="Antonio M."/>
            <person name="Oren A."/>
            <person name="Chaudhuri R.R."/>
            <person name="La Ragione R."/>
            <person name="Hildebrand F."/>
            <person name="Pallen M.J."/>
        </authorList>
    </citation>
    <scope>NUCLEOTIDE SEQUENCE</scope>
    <source>
        <strain evidence="2">5032</strain>
    </source>
</reference>
<comment type="caution">
    <text evidence="2">The sequence shown here is derived from an EMBL/GenBank/DDBJ whole genome shotgun (WGS) entry which is preliminary data.</text>
</comment>
<evidence type="ECO:0000313" key="3">
    <source>
        <dbReference type="Proteomes" id="UP000823821"/>
    </source>
</evidence>